<dbReference type="GO" id="GO:0005524">
    <property type="term" value="F:ATP binding"/>
    <property type="evidence" value="ECO:0007669"/>
    <property type="project" value="UniProtKB-UniRule"/>
</dbReference>
<dbReference type="InterPro" id="IPR004396">
    <property type="entry name" value="ATPase_YchF/OLA1"/>
</dbReference>
<dbReference type="Pfam" id="PF06071">
    <property type="entry name" value="YchF-GTPase_C"/>
    <property type="match status" value="1"/>
</dbReference>
<dbReference type="AlphaFoldDB" id="A0A451D3W7"/>
<evidence type="ECO:0000256" key="4">
    <source>
        <dbReference type="ARBA" id="ARBA00022842"/>
    </source>
</evidence>
<dbReference type="GO" id="GO:0016887">
    <property type="term" value="F:ATP hydrolysis activity"/>
    <property type="evidence" value="ECO:0007669"/>
    <property type="project" value="UniProtKB-UniRule"/>
</dbReference>
<dbReference type="Gene3D" id="1.10.150.300">
    <property type="entry name" value="TGS-like domain"/>
    <property type="match status" value="1"/>
</dbReference>
<dbReference type="RefSeq" id="WP_197095026.1">
    <property type="nucleotide sequence ID" value="NZ_LR217705.1"/>
</dbReference>
<evidence type="ECO:0000313" key="7">
    <source>
        <dbReference type="EMBL" id="VFP80362.1"/>
    </source>
</evidence>
<dbReference type="InterPro" id="IPR012675">
    <property type="entry name" value="Beta-grasp_dom_sf"/>
</dbReference>
<evidence type="ECO:0000259" key="6">
    <source>
        <dbReference type="PROSITE" id="PS51710"/>
    </source>
</evidence>
<accession>A0A451D3W7</accession>
<dbReference type="HAMAP" id="MF_00944">
    <property type="entry name" value="YchF_OLA1_ATPase"/>
    <property type="match status" value="1"/>
</dbReference>
<feature type="binding site" evidence="5">
    <location>
        <begin position="12"/>
        <end position="17"/>
    </location>
    <ligand>
        <name>ATP</name>
        <dbReference type="ChEBI" id="CHEBI:30616"/>
    </ligand>
</feature>
<protein>
    <recommendedName>
        <fullName evidence="5">Ribosome-binding ATPase YchF</fullName>
    </recommendedName>
</protein>
<feature type="domain" description="OBG-type G" evidence="6">
    <location>
        <begin position="3"/>
        <end position="257"/>
    </location>
</feature>
<evidence type="ECO:0000256" key="3">
    <source>
        <dbReference type="ARBA" id="ARBA00022840"/>
    </source>
</evidence>
<reference evidence="7 8" key="1">
    <citation type="submission" date="2019-02" db="EMBL/GenBank/DDBJ databases">
        <authorList>
            <person name="Manzano-Marin A."/>
            <person name="Manzano-Marin A."/>
        </authorList>
    </citation>
    <scope>NUCLEOTIDE SEQUENCE [LARGE SCALE GENOMIC DNA]</scope>
    <source>
        <strain evidence="7 8">ErCisplendens/pseudotsugae</strain>
    </source>
</reference>
<dbReference type="Pfam" id="PF01926">
    <property type="entry name" value="MMR_HSR1"/>
    <property type="match status" value="1"/>
</dbReference>
<dbReference type="PANTHER" id="PTHR23305:SF18">
    <property type="entry name" value="OBG-TYPE G DOMAIN-CONTAINING PROTEIN"/>
    <property type="match status" value="1"/>
</dbReference>
<comment type="function">
    <text evidence="5">ATPase that binds to both the 70S ribosome and the 50S ribosomal subunit in a nucleotide-independent manner.</text>
</comment>
<proteinExistence type="inferred from homology"/>
<dbReference type="NCBIfam" id="TIGR00092">
    <property type="entry name" value="redox-regulated ATPase YchF"/>
    <property type="match status" value="1"/>
</dbReference>
<dbReference type="GO" id="GO:0046872">
    <property type="term" value="F:metal ion binding"/>
    <property type="evidence" value="ECO:0007669"/>
    <property type="project" value="UniProtKB-KW"/>
</dbReference>
<dbReference type="InterPro" id="IPR012676">
    <property type="entry name" value="TGS-like"/>
</dbReference>
<dbReference type="InterPro" id="IPR006073">
    <property type="entry name" value="GTP-bd"/>
</dbReference>
<dbReference type="InterPro" id="IPR031167">
    <property type="entry name" value="G_OBG"/>
</dbReference>
<dbReference type="SUPFAM" id="SSF81271">
    <property type="entry name" value="TGS-like"/>
    <property type="match status" value="1"/>
</dbReference>
<evidence type="ECO:0000256" key="2">
    <source>
        <dbReference type="ARBA" id="ARBA00022741"/>
    </source>
</evidence>
<comment type="similarity">
    <text evidence="5">Belongs to the TRAFAC class OBG-HflX-like GTPase superfamily. OBG GTPase family. YchF/OLA1 subfamily.</text>
</comment>
<evidence type="ECO:0000256" key="1">
    <source>
        <dbReference type="ARBA" id="ARBA00022723"/>
    </source>
</evidence>
<organism evidence="7 8">
    <name type="scientific">Candidatus Erwinia haradaeae</name>
    <dbReference type="NCBI Taxonomy" id="1922217"/>
    <lineage>
        <taxon>Bacteria</taxon>
        <taxon>Pseudomonadati</taxon>
        <taxon>Pseudomonadota</taxon>
        <taxon>Gammaproteobacteria</taxon>
        <taxon>Enterobacterales</taxon>
        <taxon>Erwiniaceae</taxon>
        <taxon>Erwinia</taxon>
    </lineage>
</organism>
<evidence type="ECO:0000313" key="8">
    <source>
        <dbReference type="Proteomes" id="UP000294338"/>
    </source>
</evidence>
<keyword evidence="4" id="KW-0460">Magnesium</keyword>
<name>A0A451D3W7_9GAMM</name>
<dbReference type="PRINTS" id="PR00326">
    <property type="entry name" value="GTP1OBG"/>
</dbReference>
<dbReference type="Gene3D" id="3.10.20.30">
    <property type="match status" value="1"/>
</dbReference>
<dbReference type="PANTHER" id="PTHR23305">
    <property type="entry name" value="OBG GTPASE FAMILY"/>
    <property type="match status" value="1"/>
</dbReference>
<gene>
    <name evidence="5 7" type="primary">ychF</name>
    <name evidence="7" type="ORF">ERCISPPS3390_227</name>
</gene>
<dbReference type="GO" id="GO:0043023">
    <property type="term" value="F:ribosomal large subunit binding"/>
    <property type="evidence" value="ECO:0007669"/>
    <property type="project" value="UniProtKB-UniRule"/>
</dbReference>
<dbReference type="FunFam" id="1.10.150.300:FF:000001">
    <property type="entry name" value="Ribosome-binding ATPase YchF"/>
    <property type="match status" value="1"/>
</dbReference>
<dbReference type="InterPro" id="IPR023192">
    <property type="entry name" value="TGS-like_dom_sf"/>
</dbReference>
<dbReference type="InterPro" id="IPR027417">
    <property type="entry name" value="P-loop_NTPase"/>
</dbReference>
<dbReference type="GO" id="GO:0005737">
    <property type="term" value="C:cytoplasm"/>
    <property type="evidence" value="ECO:0007669"/>
    <property type="project" value="TreeGrafter"/>
</dbReference>
<dbReference type="InterPro" id="IPR013029">
    <property type="entry name" value="YchF_C"/>
</dbReference>
<keyword evidence="2 5" id="KW-0547">Nucleotide-binding</keyword>
<dbReference type="Gene3D" id="3.40.50.300">
    <property type="entry name" value="P-loop containing nucleotide triphosphate hydrolases"/>
    <property type="match status" value="1"/>
</dbReference>
<dbReference type="CDD" id="cd04867">
    <property type="entry name" value="TGS_YchF_OLA1"/>
    <property type="match status" value="1"/>
</dbReference>
<dbReference type="PIRSF" id="PIRSF006641">
    <property type="entry name" value="CHP00092"/>
    <property type="match status" value="1"/>
</dbReference>
<dbReference type="SUPFAM" id="SSF52540">
    <property type="entry name" value="P-loop containing nucleoside triphosphate hydrolases"/>
    <property type="match status" value="1"/>
</dbReference>
<dbReference type="CDD" id="cd01900">
    <property type="entry name" value="YchF"/>
    <property type="match status" value="1"/>
</dbReference>
<dbReference type="GO" id="GO:0005525">
    <property type="term" value="F:GTP binding"/>
    <property type="evidence" value="ECO:0007669"/>
    <property type="project" value="InterPro"/>
</dbReference>
<evidence type="ECO:0000256" key="5">
    <source>
        <dbReference type="HAMAP-Rule" id="MF_00944"/>
    </source>
</evidence>
<keyword evidence="3 5" id="KW-0067">ATP-binding</keyword>
<dbReference type="FunFam" id="3.10.20.30:FF:000001">
    <property type="entry name" value="Ribosome-binding ATPase YchF"/>
    <property type="match status" value="1"/>
</dbReference>
<dbReference type="InterPro" id="IPR041706">
    <property type="entry name" value="YchF_N"/>
</dbReference>
<dbReference type="EMBL" id="LR217705">
    <property type="protein sequence ID" value="VFP80362.1"/>
    <property type="molecule type" value="Genomic_DNA"/>
</dbReference>
<dbReference type="Proteomes" id="UP000294338">
    <property type="component" value="Chromosome 1"/>
</dbReference>
<keyword evidence="1" id="KW-0479">Metal-binding</keyword>
<sequence>MGLKCGIIGMPNIGKSTLFNALTGANVQAENFPFCTIKPHSKILAIRDVRLEKLAKIVQPQRVIPTTIEFVDIAGLVKGASKGEGLGSQFLTHIRETEAIIHVVRCFEDNNIIHVNNTVNPLDDISTVKSELILSDLEICDRALQRIIKKQVFYKDEDFKIKRGIYEQCLAHLENFSMLSTLNLSAQDRCLIRDLNFLTLKPSMYVANVHEDSCKNYSYLDQLYNLAATESAEVVTVCASMELELSKLENVTRQEFMNALGIQRTSLQRIIKTGYDLLRLQTYFTAGVKEVRAWTVPIGTMASEAAGKIHSDFKKGFIRSQTVSFDDFINYNGEKGAKEAGKIRSEGKEYIVQDGDIMHFLFNV</sequence>
<dbReference type="PROSITE" id="PS51710">
    <property type="entry name" value="G_OBG"/>
    <property type="match status" value="1"/>
</dbReference>